<organism evidence="2 3">
    <name type="scientific">Novosphingobium endophyticum</name>
    <dbReference type="NCBI Taxonomy" id="1955250"/>
    <lineage>
        <taxon>Bacteria</taxon>
        <taxon>Pseudomonadati</taxon>
        <taxon>Pseudomonadota</taxon>
        <taxon>Alphaproteobacteria</taxon>
        <taxon>Sphingomonadales</taxon>
        <taxon>Sphingomonadaceae</taxon>
        <taxon>Novosphingobium</taxon>
    </lineage>
</organism>
<proteinExistence type="predicted"/>
<dbReference type="EMBL" id="BMHK01000015">
    <property type="protein sequence ID" value="GGC05198.1"/>
    <property type="molecule type" value="Genomic_DNA"/>
</dbReference>
<evidence type="ECO:0000313" key="2">
    <source>
        <dbReference type="EMBL" id="GGC05198.1"/>
    </source>
</evidence>
<dbReference type="RefSeq" id="WP_188771849.1">
    <property type="nucleotide sequence ID" value="NZ_BMHK01000015.1"/>
</dbReference>
<sequence length="98" mass="10185">MQHVIAYFATREAADIATEHLVQEHGIGRPDIFLQPAGNENSEGQRPSGGDSGAVAPGTVTRHDGAIGSAIELSVDVDDAKAPSIRKVLEQAGANVRA</sequence>
<evidence type="ECO:0000256" key="1">
    <source>
        <dbReference type="SAM" id="MobiDB-lite"/>
    </source>
</evidence>
<dbReference type="Proteomes" id="UP000608154">
    <property type="component" value="Unassembled WGS sequence"/>
</dbReference>
<comment type="caution">
    <text evidence="2">The sequence shown here is derived from an EMBL/GenBank/DDBJ whole genome shotgun (WGS) entry which is preliminary data.</text>
</comment>
<dbReference type="AlphaFoldDB" id="A0A916X621"/>
<keyword evidence="3" id="KW-1185">Reference proteome</keyword>
<name>A0A916X621_9SPHN</name>
<accession>A0A916X621</accession>
<feature type="region of interest" description="Disordered" evidence="1">
    <location>
        <begin position="31"/>
        <end position="63"/>
    </location>
</feature>
<evidence type="ECO:0000313" key="3">
    <source>
        <dbReference type="Proteomes" id="UP000608154"/>
    </source>
</evidence>
<reference evidence="2" key="1">
    <citation type="journal article" date="2014" name="Int. J. Syst. Evol. Microbiol.">
        <title>Complete genome sequence of Corynebacterium casei LMG S-19264T (=DSM 44701T), isolated from a smear-ripened cheese.</title>
        <authorList>
            <consortium name="US DOE Joint Genome Institute (JGI-PGF)"/>
            <person name="Walter F."/>
            <person name="Albersmeier A."/>
            <person name="Kalinowski J."/>
            <person name="Ruckert C."/>
        </authorList>
    </citation>
    <scope>NUCLEOTIDE SEQUENCE</scope>
    <source>
        <strain evidence="2">CGMCC 1.15095</strain>
    </source>
</reference>
<reference evidence="2" key="2">
    <citation type="submission" date="2020-09" db="EMBL/GenBank/DDBJ databases">
        <authorList>
            <person name="Sun Q."/>
            <person name="Zhou Y."/>
        </authorList>
    </citation>
    <scope>NUCLEOTIDE SEQUENCE</scope>
    <source>
        <strain evidence="2">CGMCC 1.15095</strain>
    </source>
</reference>
<gene>
    <name evidence="2" type="ORF">GCM10011494_24730</name>
</gene>
<protein>
    <submittedName>
        <fullName evidence="2">Uncharacterized protein</fullName>
    </submittedName>
</protein>